<dbReference type="PANTHER" id="PTHR34135">
    <property type="entry name" value="LYSOZYME"/>
    <property type="match status" value="1"/>
</dbReference>
<name>A0AAW6XKW8_9LACO</name>
<dbReference type="GO" id="GO:0009253">
    <property type="term" value="P:peptidoglycan catabolic process"/>
    <property type="evidence" value="ECO:0007669"/>
    <property type="project" value="InterPro"/>
</dbReference>
<feature type="domain" description="SH3b" evidence="4">
    <location>
        <begin position="243"/>
        <end position="310"/>
    </location>
</feature>
<dbReference type="GO" id="GO:0016052">
    <property type="term" value="P:carbohydrate catabolic process"/>
    <property type="evidence" value="ECO:0007669"/>
    <property type="project" value="TreeGrafter"/>
</dbReference>
<dbReference type="SMART" id="SM00641">
    <property type="entry name" value="Glyco_25"/>
    <property type="match status" value="1"/>
</dbReference>
<sequence>MTQTIENRAYGVDVSSFNNANVTEYTNAGANFVLVKVSEGLDYRNPKAKAQVDSTKQNNVVPMGYHYAHFGADSNRAVQEGNYAISSAKLAGVVVGSFLACDYEQGSGNETGGDREANTTAILTFLDTIVSAGYKPLLYSGAYLMKNKINTSRILAKYPDCLWVAAYNGKIANDANFGYFPSMDGVAIWQFTDNWKGLSVDSNIAVKSLKIDANVNKPVSQPVNTSTQPKTWTDVQGMTWHEEHGTFITGGAINLRWGANTQSTLIATLPAGSEVKYNAWARDSAGRVWLQQPRANGHDGYLVGRVGSEAWGTFK</sequence>
<evidence type="ECO:0000259" key="4">
    <source>
        <dbReference type="SMART" id="SM00287"/>
    </source>
</evidence>
<evidence type="ECO:0000256" key="3">
    <source>
        <dbReference type="ARBA" id="ARBA00023295"/>
    </source>
</evidence>
<accession>A0AAW6XKW8</accession>
<evidence type="ECO:0000313" key="6">
    <source>
        <dbReference type="Proteomes" id="UP001232113"/>
    </source>
</evidence>
<keyword evidence="3" id="KW-0326">Glycosidase</keyword>
<evidence type="ECO:0000256" key="2">
    <source>
        <dbReference type="ARBA" id="ARBA00022801"/>
    </source>
</evidence>
<dbReference type="GO" id="GO:0016998">
    <property type="term" value="P:cell wall macromolecule catabolic process"/>
    <property type="evidence" value="ECO:0007669"/>
    <property type="project" value="InterPro"/>
</dbReference>
<dbReference type="SMART" id="SM00287">
    <property type="entry name" value="SH3b"/>
    <property type="match status" value="1"/>
</dbReference>
<comment type="similarity">
    <text evidence="1">Belongs to the glycosyl hydrolase 25 family.</text>
</comment>
<dbReference type="EMBL" id="JASOLY010000033">
    <property type="protein sequence ID" value="MDK6869379.1"/>
    <property type="molecule type" value="Genomic_DNA"/>
</dbReference>
<dbReference type="Pfam" id="PF01183">
    <property type="entry name" value="Glyco_hydro_25"/>
    <property type="match status" value="1"/>
</dbReference>
<dbReference type="InterPro" id="IPR017853">
    <property type="entry name" value="GH"/>
</dbReference>
<evidence type="ECO:0000256" key="1">
    <source>
        <dbReference type="ARBA" id="ARBA00010646"/>
    </source>
</evidence>
<dbReference type="InterPro" id="IPR002053">
    <property type="entry name" value="Glyco_hydro_25"/>
</dbReference>
<dbReference type="Proteomes" id="UP001232113">
    <property type="component" value="Unassembled WGS sequence"/>
</dbReference>
<organism evidence="5 6">
    <name type="scientific">Lactobacillus paragasseri</name>
    <dbReference type="NCBI Taxonomy" id="2107999"/>
    <lineage>
        <taxon>Bacteria</taxon>
        <taxon>Bacillati</taxon>
        <taxon>Bacillota</taxon>
        <taxon>Bacilli</taxon>
        <taxon>Lactobacillales</taxon>
        <taxon>Lactobacillaceae</taxon>
        <taxon>Lactobacillus</taxon>
    </lineage>
</organism>
<dbReference type="InterPro" id="IPR018077">
    <property type="entry name" value="Glyco_hydro_fam25_subgr"/>
</dbReference>
<comment type="caution">
    <text evidence="5">The sequence shown here is derived from an EMBL/GenBank/DDBJ whole genome shotgun (WGS) entry which is preliminary data.</text>
</comment>
<dbReference type="SUPFAM" id="SSF51445">
    <property type="entry name" value="(Trans)glycosidases"/>
    <property type="match status" value="1"/>
</dbReference>
<dbReference type="Gene3D" id="2.30.30.40">
    <property type="entry name" value="SH3 Domains"/>
    <property type="match status" value="1"/>
</dbReference>
<dbReference type="PANTHER" id="PTHR34135:SF2">
    <property type="entry name" value="LYSOZYME"/>
    <property type="match status" value="1"/>
</dbReference>
<keyword evidence="2" id="KW-0378">Hydrolase</keyword>
<dbReference type="AlphaFoldDB" id="A0AAW6XKW8"/>
<evidence type="ECO:0000313" key="5">
    <source>
        <dbReference type="EMBL" id="MDK6869379.1"/>
    </source>
</evidence>
<dbReference type="CDD" id="cd06415">
    <property type="entry name" value="GH25_Cpl1-like"/>
    <property type="match status" value="1"/>
</dbReference>
<dbReference type="Gene3D" id="3.20.20.80">
    <property type="entry name" value="Glycosidases"/>
    <property type="match status" value="1"/>
</dbReference>
<gene>
    <name evidence="5" type="ORF">QP354_09965</name>
</gene>
<dbReference type="RefSeq" id="WP_144842271.1">
    <property type="nucleotide sequence ID" value="NZ_JASOLY010000033.1"/>
</dbReference>
<dbReference type="InterPro" id="IPR003646">
    <property type="entry name" value="SH3-like_bac-type"/>
</dbReference>
<dbReference type="GO" id="GO:0003796">
    <property type="term" value="F:lysozyme activity"/>
    <property type="evidence" value="ECO:0007669"/>
    <property type="project" value="InterPro"/>
</dbReference>
<protein>
    <submittedName>
        <fullName evidence="5">GH25 family lysozyme</fullName>
    </submittedName>
</protein>
<proteinExistence type="inferred from homology"/>
<reference evidence="5" key="1">
    <citation type="submission" date="2023-05" db="EMBL/GenBank/DDBJ databases">
        <title>Cataloging the Phylogenetic Diversity of Human Bladder Bacteria.</title>
        <authorList>
            <person name="Du J."/>
        </authorList>
    </citation>
    <scope>NUCLEOTIDE SEQUENCE</scope>
    <source>
        <strain evidence="5">UMB6975B</strain>
    </source>
</reference>
<dbReference type="PROSITE" id="PS51904">
    <property type="entry name" value="GLYCOSYL_HYDROL_F25_2"/>
    <property type="match status" value="1"/>
</dbReference>